<evidence type="ECO:0000259" key="6">
    <source>
        <dbReference type="PROSITE" id="PS51387"/>
    </source>
</evidence>
<dbReference type="AlphaFoldDB" id="A0A541B094"/>
<sequence length="461" mass="47660">MELQTPTADATIASLRAGIAGSVALPGEPGYELATPWNLAVPVTPRAVVAAANADDVAATVRFAAQHGLRVAVQRTGHGAVALGGDVLLVHTGRLDGCAVDPLARTARVGAGAIWQDVLDAAAPHGLAPLTGSSAAVGVAGFLTGAGIGPLVRTFGLSSDHVRAFDVVTGDGAALHVTPDEHAELFWGLRGGKATLGIVTAVEIDLLPITQIHAGALYFDGSDAAAVAHAWLDWCRDLPEHSSTSIAFLQLPPLPQIPPPLAGRLTLAVRFASVAEEHEVQALIARLRAVATPLIDAVGPMPYAALSAIHADPVDPMPAHEFSGLTGELSHEAVDALLAVAGPGSGSPQTVIELRLLGGALAREPRHRSAFCHRDASFALMVAGVLVPPLAEAVVEHAGVVEQSMAPWTTGRTLPNFAPSADPERIARSYDEDTRHWLSALATEHDPHGVLRVGQVVRTPV</sequence>
<dbReference type="GO" id="GO:0071949">
    <property type="term" value="F:FAD binding"/>
    <property type="evidence" value="ECO:0007669"/>
    <property type="project" value="InterPro"/>
</dbReference>
<evidence type="ECO:0000313" key="7">
    <source>
        <dbReference type="EMBL" id="TQF65737.1"/>
    </source>
</evidence>
<dbReference type="InterPro" id="IPR016169">
    <property type="entry name" value="FAD-bd_PCMH_sub2"/>
</dbReference>
<evidence type="ECO:0000256" key="4">
    <source>
        <dbReference type="ARBA" id="ARBA00022827"/>
    </source>
</evidence>
<dbReference type="EMBL" id="VIGH01000010">
    <property type="protein sequence ID" value="TQF65737.1"/>
    <property type="molecule type" value="Genomic_DNA"/>
</dbReference>
<keyword evidence="4" id="KW-0274">FAD</keyword>
<comment type="similarity">
    <text evidence="2">Belongs to the oxygen-dependent FAD-linked oxidoreductase family.</text>
</comment>
<dbReference type="InterPro" id="IPR006094">
    <property type="entry name" value="Oxid_FAD_bind_N"/>
</dbReference>
<accession>A0A541B094</accession>
<comment type="caution">
    <text evidence="7">The sequence shown here is derived from an EMBL/GenBank/DDBJ whole genome shotgun (WGS) entry which is preliminary data.</text>
</comment>
<reference evidence="7 8" key="1">
    <citation type="submission" date="2019-06" db="EMBL/GenBank/DDBJ databases">
        <title>Rhodococcus spaelei sp. nov., isolated from a cave.</title>
        <authorList>
            <person name="Lee S.D."/>
        </authorList>
    </citation>
    <scope>NUCLEOTIDE SEQUENCE [LARGE SCALE GENOMIC DNA]</scope>
    <source>
        <strain evidence="7 8">C9-5</strain>
    </source>
</reference>
<comment type="cofactor">
    <cofactor evidence="1">
        <name>FAD</name>
        <dbReference type="ChEBI" id="CHEBI:57692"/>
    </cofactor>
</comment>
<dbReference type="RefSeq" id="WP_142102630.1">
    <property type="nucleotide sequence ID" value="NZ_VIGH01000010.1"/>
</dbReference>
<dbReference type="Proteomes" id="UP000316256">
    <property type="component" value="Unassembled WGS sequence"/>
</dbReference>
<dbReference type="PANTHER" id="PTHR42973:SF39">
    <property type="entry name" value="FAD-BINDING PCMH-TYPE DOMAIN-CONTAINING PROTEIN"/>
    <property type="match status" value="1"/>
</dbReference>
<keyword evidence="5" id="KW-0560">Oxidoreductase</keyword>
<evidence type="ECO:0000256" key="2">
    <source>
        <dbReference type="ARBA" id="ARBA00005466"/>
    </source>
</evidence>
<dbReference type="OrthoDB" id="545125at2"/>
<gene>
    <name evidence="7" type="ORF">FK531_20085</name>
</gene>
<dbReference type="InterPro" id="IPR050416">
    <property type="entry name" value="FAD-linked_Oxidoreductase"/>
</dbReference>
<protein>
    <submittedName>
        <fullName evidence="7">FAD-binding oxidoreductase</fullName>
    </submittedName>
</protein>
<dbReference type="PANTHER" id="PTHR42973">
    <property type="entry name" value="BINDING OXIDOREDUCTASE, PUTATIVE (AFU_ORTHOLOGUE AFUA_1G17690)-RELATED"/>
    <property type="match status" value="1"/>
</dbReference>
<feature type="domain" description="FAD-binding PCMH-type" evidence="6">
    <location>
        <begin position="41"/>
        <end position="209"/>
    </location>
</feature>
<dbReference type="InterPro" id="IPR036318">
    <property type="entry name" value="FAD-bd_PCMH-like_sf"/>
</dbReference>
<dbReference type="InterPro" id="IPR016166">
    <property type="entry name" value="FAD-bd_PCMH"/>
</dbReference>
<dbReference type="Gene3D" id="3.30.43.10">
    <property type="entry name" value="Uridine Diphospho-n-acetylenolpyruvylglucosamine Reductase, domain 2"/>
    <property type="match status" value="1"/>
</dbReference>
<dbReference type="Pfam" id="PF01565">
    <property type="entry name" value="FAD_binding_4"/>
    <property type="match status" value="1"/>
</dbReference>
<dbReference type="Gene3D" id="3.40.462.20">
    <property type="match status" value="1"/>
</dbReference>
<dbReference type="GO" id="GO:0016491">
    <property type="term" value="F:oxidoreductase activity"/>
    <property type="evidence" value="ECO:0007669"/>
    <property type="project" value="UniProtKB-KW"/>
</dbReference>
<organism evidence="7 8">
    <name type="scientific">Rhodococcus spelaei</name>
    <dbReference type="NCBI Taxonomy" id="2546320"/>
    <lineage>
        <taxon>Bacteria</taxon>
        <taxon>Bacillati</taxon>
        <taxon>Actinomycetota</taxon>
        <taxon>Actinomycetes</taxon>
        <taxon>Mycobacteriales</taxon>
        <taxon>Nocardiaceae</taxon>
        <taxon>Rhodococcus</taxon>
    </lineage>
</organism>
<dbReference type="Gene3D" id="3.30.465.10">
    <property type="match status" value="1"/>
</dbReference>
<dbReference type="SUPFAM" id="SSF56176">
    <property type="entry name" value="FAD-binding/transporter-associated domain-like"/>
    <property type="match status" value="1"/>
</dbReference>
<dbReference type="PROSITE" id="PS51387">
    <property type="entry name" value="FAD_PCMH"/>
    <property type="match status" value="1"/>
</dbReference>
<keyword evidence="3" id="KW-0285">Flavoprotein</keyword>
<name>A0A541B094_9NOCA</name>
<evidence type="ECO:0000256" key="3">
    <source>
        <dbReference type="ARBA" id="ARBA00022630"/>
    </source>
</evidence>
<evidence type="ECO:0000256" key="5">
    <source>
        <dbReference type="ARBA" id="ARBA00023002"/>
    </source>
</evidence>
<keyword evidence="8" id="KW-1185">Reference proteome</keyword>
<evidence type="ECO:0000313" key="8">
    <source>
        <dbReference type="Proteomes" id="UP000316256"/>
    </source>
</evidence>
<dbReference type="InterPro" id="IPR016167">
    <property type="entry name" value="FAD-bd_PCMH_sub1"/>
</dbReference>
<proteinExistence type="inferred from homology"/>
<evidence type="ECO:0000256" key="1">
    <source>
        <dbReference type="ARBA" id="ARBA00001974"/>
    </source>
</evidence>